<feature type="compositionally biased region" description="Low complexity" evidence="1">
    <location>
        <begin position="217"/>
        <end position="233"/>
    </location>
</feature>
<dbReference type="AlphaFoldDB" id="A0A914WL92"/>
<name>A0A914WL92_9BILA</name>
<reference evidence="3" key="1">
    <citation type="submission" date="2022-11" db="UniProtKB">
        <authorList>
            <consortium name="WormBaseParasite"/>
        </authorList>
    </citation>
    <scope>IDENTIFICATION</scope>
</reference>
<proteinExistence type="predicted"/>
<evidence type="ECO:0000256" key="1">
    <source>
        <dbReference type="SAM" id="MobiDB-lite"/>
    </source>
</evidence>
<dbReference type="Proteomes" id="UP000887566">
    <property type="component" value="Unplaced"/>
</dbReference>
<feature type="region of interest" description="Disordered" evidence="1">
    <location>
        <begin position="1"/>
        <end position="28"/>
    </location>
</feature>
<protein>
    <submittedName>
        <fullName evidence="3">Uncharacterized protein</fullName>
    </submittedName>
</protein>
<sequence length="389" mass="43003">MLLADADEMRRSSVGGEWPQFEFSPKRRDDVDVVISESPSPFKNSASVIDLTTDKMRLPPAAAARKRKKSPKNDRRKTLALSFERAVVDAPGQIASNLVKSSLAEQADNRRRESVDDDDDKARLVVKVELPITPEKKDSCLDMFDDASLSPVLDDTFRIQAVAKARNLSSQSFIDKTFIQSAPLLFSSSASIIIDPDTDDRQQSLLIVSEQISIQVSQSVERESPAPSSSREPFISSIQEAEESDDSTSRSSSMMRSASAPPADYEPTSSAEADQAISGRLRRSFLRGGLADQLYRAVNGARSERTVWLQGAADERRIPQLELRIEQTIAPAWGLIKVRSTGVNGREWDVLMRHDWIPRTALLTVGIRLSSTMVIRLLSSTDCPSTLPI</sequence>
<evidence type="ECO:0000313" key="3">
    <source>
        <dbReference type="WBParaSite" id="PSAMB.scaffold419size51979.g5867.t1"/>
    </source>
</evidence>
<keyword evidence="2" id="KW-1185">Reference proteome</keyword>
<feature type="region of interest" description="Disordered" evidence="1">
    <location>
        <begin position="217"/>
        <end position="273"/>
    </location>
</feature>
<accession>A0A914WL92</accession>
<feature type="compositionally biased region" description="Low complexity" evidence="1">
    <location>
        <begin position="249"/>
        <end position="263"/>
    </location>
</feature>
<organism evidence="2 3">
    <name type="scientific">Plectus sambesii</name>
    <dbReference type="NCBI Taxonomy" id="2011161"/>
    <lineage>
        <taxon>Eukaryota</taxon>
        <taxon>Metazoa</taxon>
        <taxon>Ecdysozoa</taxon>
        <taxon>Nematoda</taxon>
        <taxon>Chromadorea</taxon>
        <taxon>Plectida</taxon>
        <taxon>Plectina</taxon>
        <taxon>Plectoidea</taxon>
        <taxon>Plectidae</taxon>
        <taxon>Plectus</taxon>
    </lineage>
</organism>
<dbReference type="WBParaSite" id="PSAMB.scaffold419size51979.g5867.t1">
    <property type="protein sequence ID" value="PSAMB.scaffold419size51979.g5867.t1"/>
    <property type="gene ID" value="PSAMB.scaffold419size51979.g5867"/>
</dbReference>
<feature type="region of interest" description="Disordered" evidence="1">
    <location>
        <begin position="44"/>
        <end position="77"/>
    </location>
</feature>
<evidence type="ECO:0000313" key="2">
    <source>
        <dbReference type="Proteomes" id="UP000887566"/>
    </source>
</evidence>